<feature type="transmembrane region" description="Helical" evidence="1">
    <location>
        <begin position="69"/>
        <end position="89"/>
    </location>
</feature>
<dbReference type="AlphaFoldDB" id="A0A1M7LWG0"/>
<name>A0A1M7LWG0_RUMFL</name>
<keyword evidence="1" id="KW-0812">Transmembrane</keyword>
<keyword evidence="1" id="KW-1133">Transmembrane helix</keyword>
<evidence type="ECO:0000256" key="1">
    <source>
        <dbReference type="SAM" id="Phobius"/>
    </source>
</evidence>
<evidence type="ECO:0000313" key="2">
    <source>
        <dbReference type="EMBL" id="SHM82588.1"/>
    </source>
</evidence>
<evidence type="ECO:0000313" key="3">
    <source>
        <dbReference type="Proteomes" id="UP000184394"/>
    </source>
</evidence>
<sequence length="317" mass="36234">MRSEDLFNDIDDKTADRLSKEYPVLNDEQKERLYAMSKRKFDINNENENNCIDVSGVEKYRRPKWYKGASVAAAAVLLVAGIGGSMAFISRSGQSPSAEVEEIVLEPTETTTEEVTEAVTEELTEAEEVDTDTIAKSLIDDYREFMCALHAGDLEVDKSDIISRTMKTEDGQFEYQLEFYRVIDQRYPTWADIEKRCLEILDNELGHKVLEMCSDIDEDTKKHTFVCTTDNGYYIEKGIHDIGVETLKWEGYDLNSEFDENGNIIAAIRHTHQIESQNFTLETTFTIVNTENGWRISDVTEKPVEITNEDNNDINAQ</sequence>
<keyword evidence="1" id="KW-0472">Membrane</keyword>
<proteinExistence type="predicted"/>
<reference evidence="2 3" key="1">
    <citation type="submission" date="2016-11" db="EMBL/GenBank/DDBJ databases">
        <authorList>
            <person name="Jaros S."/>
            <person name="Januszkiewicz K."/>
            <person name="Wedrychowicz H."/>
        </authorList>
    </citation>
    <scope>NUCLEOTIDE SEQUENCE [LARGE SCALE GENOMIC DNA]</scope>
    <source>
        <strain evidence="2 3">Y1</strain>
    </source>
</reference>
<dbReference type="OrthoDB" id="1815189at2"/>
<dbReference type="EMBL" id="FRCT01000016">
    <property type="protein sequence ID" value="SHM82588.1"/>
    <property type="molecule type" value="Genomic_DNA"/>
</dbReference>
<accession>A0A1M7LWG0</accession>
<dbReference type="RefSeq" id="WP_072952120.1">
    <property type="nucleotide sequence ID" value="NZ_FRCT01000016.1"/>
</dbReference>
<protein>
    <submittedName>
        <fullName evidence="2">Uncharacterized protein</fullName>
    </submittedName>
</protein>
<organism evidence="2 3">
    <name type="scientific">Ruminococcus flavefaciens</name>
    <dbReference type="NCBI Taxonomy" id="1265"/>
    <lineage>
        <taxon>Bacteria</taxon>
        <taxon>Bacillati</taxon>
        <taxon>Bacillota</taxon>
        <taxon>Clostridia</taxon>
        <taxon>Eubacteriales</taxon>
        <taxon>Oscillospiraceae</taxon>
        <taxon>Ruminococcus</taxon>
    </lineage>
</organism>
<gene>
    <name evidence="2" type="ORF">SAMN04487860_11645</name>
</gene>
<dbReference type="Proteomes" id="UP000184394">
    <property type="component" value="Unassembled WGS sequence"/>
</dbReference>